<dbReference type="PANTHER" id="PTHR11787">
    <property type="entry name" value="RAB GDP-DISSOCIATION INHIBITOR"/>
    <property type="match status" value="1"/>
</dbReference>
<dbReference type="SUPFAM" id="SSF51905">
    <property type="entry name" value="FAD/NAD(P)-binding domain"/>
    <property type="match status" value="1"/>
</dbReference>
<dbReference type="Pfam" id="PF00996">
    <property type="entry name" value="GDI"/>
    <property type="match status" value="1"/>
</dbReference>
<dbReference type="Gene3D" id="3.50.50.60">
    <property type="entry name" value="FAD/NAD(P)-binding domain"/>
    <property type="match status" value="1"/>
</dbReference>
<dbReference type="OrthoDB" id="1923006at2759"/>
<dbReference type="InterPro" id="IPR018203">
    <property type="entry name" value="GDP_dissociation_inhibitor"/>
</dbReference>
<evidence type="ECO:0000313" key="3">
    <source>
        <dbReference type="Proteomes" id="UP000031668"/>
    </source>
</evidence>
<dbReference type="GO" id="GO:0005092">
    <property type="term" value="F:GDP-dissociation inhibitor activity"/>
    <property type="evidence" value="ECO:0007669"/>
    <property type="project" value="InterPro"/>
</dbReference>
<name>A0A0C2NL49_THEKT</name>
<dbReference type="GO" id="GO:0016192">
    <property type="term" value="P:vesicle-mediated transport"/>
    <property type="evidence" value="ECO:0007669"/>
    <property type="project" value="TreeGrafter"/>
</dbReference>
<evidence type="ECO:0000256" key="1">
    <source>
        <dbReference type="ARBA" id="ARBA00005593"/>
    </source>
</evidence>
<protein>
    <submittedName>
        <fullName evidence="2">Rab proteins geranylgeranyltransferase component A 2</fullName>
    </submittedName>
</protein>
<evidence type="ECO:0000313" key="2">
    <source>
        <dbReference type="EMBL" id="KII74732.1"/>
    </source>
</evidence>
<accession>A0A0C2NL49</accession>
<proteinExistence type="inferred from homology"/>
<sequence>MCNTHNAPSTVEVSSMLLDEPENVNFHCISRLGRKFMIDLFPFVIPADGLTVNGIIDLDISHHINVFSPTSLMIYVDEVGKFNKVPLNRNQVFASDCLSLEQKNSFTKFIKNCLTDTGSENVELDDFYKVHRITHPLDDFLEFSVLSEWNTASDKRYSKYDLISGLENTLRSVRRFNTNSKYLMSFNGSQDLAHCFLRKASVMGATVCYGADIKDINDHQSCYHIGFGEDQYLNAKYIIMDHSYSYLLPKETDVEKR</sequence>
<dbReference type="GO" id="GO:0005829">
    <property type="term" value="C:cytosol"/>
    <property type="evidence" value="ECO:0007669"/>
    <property type="project" value="TreeGrafter"/>
</dbReference>
<dbReference type="Proteomes" id="UP000031668">
    <property type="component" value="Unassembled WGS sequence"/>
</dbReference>
<dbReference type="PANTHER" id="PTHR11787:SF4">
    <property type="entry name" value="CHM, RAB ESCORT PROTEIN 1"/>
    <property type="match status" value="1"/>
</dbReference>
<dbReference type="GO" id="GO:0007264">
    <property type="term" value="P:small GTPase-mediated signal transduction"/>
    <property type="evidence" value="ECO:0007669"/>
    <property type="project" value="InterPro"/>
</dbReference>
<dbReference type="InterPro" id="IPR036188">
    <property type="entry name" value="FAD/NAD-bd_sf"/>
</dbReference>
<dbReference type="EMBL" id="JWZT01000293">
    <property type="protein sequence ID" value="KII74732.1"/>
    <property type="molecule type" value="Genomic_DNA"/>
</dbReference>
<gene>
    <name evidence="2" type="ORF">RF11_10342</name>
</gene>
<dbReference type="GO" id="GO:0005968">
    <property type="term" value="C:Rab-protein geranylgeranyltransferase complex"/>
    <property type="evidence" value="ECO:0007669"/>
    <property type="project" value="TreeGrafter"/>
</dbReference>
<dbReference type="GO" id="GO:0016740">
    <property type="term" value="F:transferase activity"/>
    <property type="evidence" value="ECO:0007669"/>
    <property type="project" value="UniProtKB-KW"/>
</dbReference>
<reference evidence="2 3" key="1">
    <citation type="journal article" date="2014" name="Genome Biol. Evol.">
        <title>The genome of the myxosporean Thelohanellus kitauei shows adaptations to nutrient acquisition within its fish host.</title>
        <authorList>
            <person name="Yang Y."/>
            <person name="Xiong J."/>
            <person name="Zhou Z."/>
            <person name="Huo F."/>
            <person name="Miao W."/>
            <person name="Ran C."/>
            <person name="Liu Y."/>
            <person name="Zhang J."/>
            <person name="Feng J."/>
            <person name="Wang M."/>
            <person name="Wang M."/>
            <person name="Wang L."/>
            <person name="Yao B."/>
        </authorList>
    </citation>
    <scope>NUCLEOTIDE SEQUENCE [LARGE SCALE GENOMIC DNA]</scope>
    <source>
        <strain evidence="2">Wuqing</strain>
    </source>
</reference>
<organism evidence="2 3">
    <name type="scientific">Thelohanellus kitauei</name>
    <name type="common">Myxosporean</name>
    <dbReference type="NCBI Taxonomy" id="669202"/>
    <lineage>
        <taxon>Eukaryota</taxon>
        <taxon>Metazoa</taxon>
        <taxon>Cnidaria</taxon>
        <taxon>Myxozoa</taxon>
        <taxon>Myxosporea</taxon>
        <taxon>Bivalvulida</taxon>
        <taxon>Platysporina</taxon>
        <taxon>Myxobolidae</taxon>
        <taxon>Thelohanellus</taxon>
    </lineage>
</organism>
<comment type="caution">
    <text evidence="2">The sequence shown here is derived from an EMBL/GenBank/DDBJ whole genome shotgun (WGS) entry which is preliminary data.</text>
</comment>
<comment type="similarity">
    <text evidence="1">Belongs to the Rab GDI family.</text>
</comment>
<keyword evidence="2" id="KW-0808">Transferase</keyword>
<dbReference type="GO" id="GO:0005634">
    <property type="term" value="C:nucleus"/>
    <property type="evidence" value="ECO:0007669"/>
    <property type="project" value="TreeGrafter"/>
</dbReference>
<dbReference type="AlphaFoldDB" id="A0A0C2NL49"/>
<keyword evidence="3" id="KW-1185">Reference proteome</keyword>